<feature type="transmembrane region" description="Helical" evidence="6">
    <location>
        <begin position="810"/>
        <end position="832"/>
    </location>
</feature>
<dbReference type="InterPro" id="IPR038766">
    <property type="entry name" value="Membrane_comp_ABC_pdt"/>
</dbReference>
<dbReference type="PANTHER" id="PTHR30287">
    <property type="entry name" value="MEMBRANE COMPONENT OF PREDICTED ABC SUPERFAMILY METABOLITE UPTAKE TRANSPORTER"/>
    <property type="match status" value="1"/>
</dbReference>
<feature type="transmembrane region" description="Helical" evidence="6">
    <location>
        <begin position="258"/>
        <end position="283"/>
    </location>
</feature>
<comment type="subcellular location">
    <subcellularLocation>
        <location evidence="1">Cell membrane</location>
        <topology evidence="1">Multi-pass membrane protein</topology>
    </subcellularLocation>
</comment>
<feature type="domain" description="ABC3 transporter permease C-terminal" evidence="7">
    <location>
        <begin position="724"/>
        <end position="826"/>
    </location>
</feature>
<proteinExistence type="predicted"/>
<dbReference type="RefSeq" id="WP_151970576.1">
    <property type="nucleotide sequence ID" value="NZ_AP019860.1"/>
</dbReference>
<dbReference type="EMBL" id="AP019860">
    <property type="protein sequence ID" value="BBM86524.1"/>
    <property type="molecule type" value="Genomic_DNA"/>
</dbReference>
<dbReference type="OrthoDB" id="9775544at2"/>
<feature type="transmembrane region" description="Helical" evidence="6">
    <location>
        <begin position="714"/>
        <end position="744"/>
    </location>
</feature>
<evidence type="ECO:0000259" key="8">
    <source>
        <dbReference type="Pfam" id="PF12704"/>
    </source>
</evidence>
<keyword evidence="10" id="KW-1185">Reference proteome</keyword>
<feature type="transmembrane region" description="Helical" evidence="6">
    <location>
        <begin position="424"/>
        <end position="447"/>
    </location>
</feature>
<dbReference type="Pfam" id="PF12704">
    <property type="entry name" value="MacB_PCD"/>
    <property type="match status" value="1"/>
</dbReference>
<evidence type="ECO:0000259" key="7">
    <source>
        <dbReference type="Pfam" id="PF02687"/>
    </source>
</evidence>
<feature type="transmembrane region" description="Helical" evidence="6">
    <location>
        <begin position="765"/>
        <end position="790"/>
    </location>
</feature>
<evidence type="ECO:0000313" key="9">
    <source>
        <dbReference type="EMBL" id="BBM86524.1"/>
    </source>
</evidence>
<evidence type="ECO:0000313" key="10">
    <source>
        <dbReference type="Proteomes" id="UP000326354"/>
    </source>
</evidence>
<feature type="domain" description="MacB-like periplasmic core" evidence="8">
    <location>
        <begin position="27"/>
        <end position="205"/>
    </location>
</feature>
<sequence>MTPKAKGITQLTARIFYFYWKRILFFALCMALGIAFLFTIGNLTHAVTEQVSAQAREILSADIEISSYRKFNDAHQKIIAQMTTEGYTTTHVINFASMIAAKDQSFLASVKAIDESFPLYGELLIDGKKQIGAGECWIAESIELQFDLHTGDTIKLGKAQLQITGIIKKEPGRVFGGGGFAPRIIIANSTVKTTALVEAGKSRVRYAYLFCRSTTHSDSDVEKTIDRLQTAIKETHVRITSYKNTQRNVSRIMERQSYFFLLISIVTLVVGSVGMGASTYSFLNEQLEEVGVFRALGIESHKIFQLYLGLCLLIGILAGVIGAILGYVLNTAGFHYIIHLLQLNLQIQPSVHWWYFAEGIVLSVVLTLVVNYHKIKSLASVSPMEIFRGEVANKNISFLAKCTTFVVTTMVFFLYVWYKSNLPTAGYFCLALIAVIAVTFVMIVIFLKLLEISLHYLTSPKFFVLRCGVRQLVRERSRTFVFLVSLTIGFSLINTLNLVYTSLTTEVFSLSSTKVPNIFLADVLKKQVPAVGKIIEDSSGSAIEFSSLIRARLKSINGEEIKRQVQVPDEELEQYRWRTREYNLTYKNTLNDSEKVIAGRFWQPQDDKPHISLERDFASRANLKMGDVLSFDIQGVVVTGKVTSIRKIDWLSMKPNFFVVMPPKILDEAPQTFIASFKLDSKNKIAQVQKKLSQKFTNVVVINVTSVLETVEKLLGYFLSALQVVAWFCILVGVIILIGTLGTGHRERFSQVALMKTMGCNKRQIIYIDAIEFLCIGFVTAVLSFSISLGLTALHNYYFELSTTINSTQYVYFAFIVLLPLVIGIIVNSKIYGADVMKNFRK</sequence>
<dbReference type="InterPro" id="IPR025857">
    <property type="entry name" value="MacB_PCD"/>
</dbReference>
<organism evidence="9 10">
    <name type="scientific">Uabimicrobium amorphum</name>
    <dbReference type="NCBI Taxonomy" id="2596890"/>
    <lineage>
        <taxon>Bacteria</taxon>
        <taxon>Pseudomonadati</taxon>
        <taxon>Planctomycetota</taxon>
        <taxon>Candidatus Uabimicrobiia</taxon>
        <taxon>Candidatus Uabimicrobiales</taxon>
        <taxon>Candidatus Uabimicrobiaceae</taxon>
        <taxon>Candidatus Uabimicrobium</taxon>
    </lineage>
</organism>
<accession>A0A5S9F6E5</accession>
<reference evidence="9 10" key="1">
    <citation type="submission" date="2019-08" db="EMBL/GenBank/DDBJ databases">
        <title>Complete genome sequence of Candidatus Uab amorphum.</title>
        <authorList>
            <person name="Shiratori T."/>
            <person name="Suzuki S."/>
            <person name="Kakizawa Y."/>
            <person name="Ishida K."/>
        </authorList>
    </citation>
    <scope>NUCLEOTIDE SEQUENCE [LARGE SCALE GENOMIC DNA]</scope>
    <source>
        <strain evidence="9 10">SRT547</strain>
    </source>
</reference>
<evidence type="ECO:0000256" key="4">
    <source>
        <dbReference type="ARBA" id="ARBA00022989"/>
    </source>
</evidence>
<protein>
    <submittedName>
        <fullName evidence="9">Sugar ABC transporter permease</fullName>
    </submittedName>
</protein>
<dbReference type="PANTHER" id="PTHR30287:SF1">
    <property type="entry name" value="INNER MEMBRANE PROTEIN"/>
    <property type="match status" value="1"/>
</dbReference>
<evidence type="ECO:0000256" key="6">
    <source>
        <dbReference type="SAM" id="Phobius"/>
    </source>
</evidence>
<dbReference type="AlphaFoldDB" id="A0A5S9F6E5"/>
<dbReference type="KEGG" id="uam:UABAM_04910"/>
<feature type="transmembrane region" description="Helical" evidence="6">
    <location>
        <begin position="480"/>
        <end position="500"/>
    </location>
</feature>
<evidence type="ECO:0000256" key="2">
    <source>
        <dbReference type="ARBA" id="ARBA00022475"/>
    </source>
</evidence>
<evidence type="ECO:0000256" key="1">
    <source>
        <dbReference type="ARBA" id="ARBA00004651"/>
    </source>
</evidence>
<name>A0A5S9F6E5_UABAM</name>
<evidence type="ECO:0000256" key="5">
    <source>
        <dbReference type="ARBA" id="ARBA00023136"/>
    </source>
</evidence>
<keyword evidence="3 6" id="KW-0812">Transmembrane</keyword>
<keyword evidence="2" id="KW-1003">Cell membrane</keyword>
<dbReference type="GO" id="GO:0005886">
    <property type="term" value="C:plasma membrane"/>
    <property type="evidence" value="ECO:0007669"/>
    <property type="project" value="UniProtKB-SubCell"/>
</dbReference>
<dbReference type="InterPro" id="IPR003838">
    <property type="entry name" value="ABC3_permease_C"/>
</dbReference>
<gene>
    <name evidence="9" type="ORF">UABAM_04910</name>
</gene>
<feature type="transmembrane region" description="Helical" evidence="6">
    <location>
        <begin position="353"/>
        <end position="375"/>
    </location>
</feature>
<dbReference type="Proteomes" id="UP000326354">
    <property type="component" value="Chromosome"/>
</dbReference>
<feature type="transmembrane region" description="Helical" evidence="6">
    <location>
        <begin position="304"/>
        <end position="329"/>
    </location>
</feature>
<dbReference type="Pfam" id="PF02687">
    <property type="entry name" value="FtsX"/>
    <property type="match status" value="2"/>
</dbReference>
<feature type="domain" description="ABC3 transporter permease C-terminal" evidence="7">
    <location>
        <begin position="262"/>
        <end position="370"/>
    </location>
</feature>
<evidence type="ECO:0000256" key="3">
    <source>
        <dbReference type="ARBA" id="ARBA00022692"/>
    </source>
</evidence>
<keyword evidence="4 6" id="KW-1133">Transmembrane helix</keyword>
<keyword evidence="5 6" id="KW-0472">Membrane</keyword>
<feature type="transmembrane region" description="Helical" evidence="6">
    <location>
        <begin position="396"/>
        <end position="418"/>
    </location>
</feature>